<sequence length="1419" mass="152628">MGFKKKLITGAAAASLLFTGVVPYNVFADEAKEPTAQPPLHQYLQDQLKVSQIAQYDSGEGETGTEILAYDAASKTAYVTNGAVTGFDIISFADLKSGEFQQIGSKRFLLKDLDSNLNPENVASITSIAVSPAADLIAISATSKVESDPGHIVFAKKDGTFVKSVEVGSLPDMVTFTPDGKKAIVANEGEPRATVNEDTKEVTTHDPEGSISIIDAKDFKVESLKFTEDMLDDKVRYSKTGETGTVLQQLEPEYVTVSEDSKTAYVSLQENNAIATIDLTANKIVDVKGLGVIDHSVAGNEMDANPNGKIEIEKQPILTFHMPDAIDTFTLGDKTYIITPNEGDARAYEDGNFSYGEYNEDGEGYTEEKKLKKLIEKNKVNLKASKYANYTQAELDKFDLDSLAEYKLTIENGLNEKGEVEAIYGYGGRSFSIFDAETMEQVYDSGSEFEEIIAEAAPKHFNTNNDELEFDGRSNAKGAEPETAVTGVIGETTYAFIALERFSGIMIYDVSNPEEPQFVDLISSRDFSEDVKGDVSPEGLQFIPAGDSPTGKALLAATHEVSGTVAVYELEQQPEVYEPAPTPEQDPVESPKPEVADEIERIQGYSRYDTAIEVSKQGWEKGSVEKVILASGQDFADALAGVPLAAAWDTPILLTPSNRVLDQTIAEINRLGAKEVTILGGEVAVSKNVTETLEKAGLKVDRINGHSRYDTAVAIANELTEGKAEKVVVANGKNFADALSVASFAARDGLPILLTQDSVLTKATEDALNSLGAKESLVLGGDLAISEDVAKELPGAKRISGQNRYATNIAIMEEFGVNSDAVYVANGKDYADALSGAVLAAKEDSAVVLVHGIVPEEVSNYLVKEDVDTMTIFGGPVAVGDKVKEALDAILEKNLDNGYLDLTIMHTNDTHANLDDVAKRVTAVKEVRAEEPNALLVDAGDVMSGTLYYNEFQGMADLRFMNLMGYDAMTFGNHEFDLGSTEEGLQGLADFVEGAKFPFVSSNVDFTKDDKFKGLFSDIISSKPADGHIYNGMIREVEGEKVGIFGLTTSETADLSSPGSIEFENYIEEAEKAVKAFQGQDVDKIVALTHIGYDDNPNVDNDLTLAAEVDGIDVIVGGHSHTQLNEPVVITKDDAGKEKDPTVIVQAYQYNDFLGKVDVEFNDEGQVVAAAGKLIDVAEKADDPYALGLLEQYSSQVEKTSQTEIGATAESALLNPRTSDEGNDEQVSVRKNETPLGNLITDGMLAEGKKFDPEVVMALQNGGGIRAAINEGPITVGEVITVLPFGNTPAVMELSGTELKEAFEISVGELPYENGGFLHVAGGKVEFDSSKPAQSRVISVSYQNADGSYTEIQDKEMYKIVTNAFTAKGGDGYTGFGKAYEEGRVTDLGSSDWENFANHLAGIGNIVPKVEGRIVDVAK</sequence>
<evidence type="ECO:0000313" key="6">
    <source>
        <dbReference type="EMBL" id="AXI10591.1"/>
    </source>
</evidence>
<dbReference type="InterPro" id="IPR015943">
    <property type="entry name" value="WD40/YVTN_repeat-like_dom_sf"/>
</dbReference>
<dbReference type="NCBIfam" id="NF038117">
    <property type="entry name" value="choice_anch_I"/>
    <property type="match status" value="1"/>
</dbReference>
<dbReference type="InterPro" id="IPR007253">
    <property type="entry name" value="Cell_wall-bd_2"/>
</dbReference>
<dbReference type="Pfam" id="PF04122">
    <property type="entry name" value="CW_binding_2"/>
    <property type="match status" value="3"/>
</dbReference>
<accession>A0A345PKR1</accession>
<evidence type="ECO:0000256" key="1">
    <source>
        <dbReference type="ARBA" id="ARBA00022729"/>
    </source>
</evidence>
<dbReference type="GO" id="GO:0009166">
    <property type="term" value="P:nucleotide catabolic process"/>
    <property type="evidence" value="ECO:0007669"/>
    <property type="project" value="InterPro"/>
</dbReference>
<dbReference type="InterPro" id="IPR004843">
    <property type="entry name" value="Calcineurin-like_PHP"/>
</dbReference>
<dbReference type="Pfam" id="PF02872">
    <property type="entry name" value="5_nucleotid_C"/>
    <property type="match status" value="1"/>
</dbReference>
<feature type="chain" id="PRO_5016971942" evidence="2">
    <location>
        <begin position="29"/>
        <end position="1419"/>
    </location>
</feature>
<dbReference type="GO" id="GO:0046872">
    <property type="term" value="F:metal ion binding"/>
    <property type="evidence" value="ECO:0007669"/>
    <property type="project" value="InterPro"/>
</dbReference>
<name>A0A345PKR1_9BACI</name>
<dbReference type="RefSeq" id="WP_114917875.1">
    <property type="nucleotide sequence ID" value="NZ_CP024848.1"/>
</dbReference>
<keyword evidence="7" id="KW-1185">Reference proteome</keyword>
<keyword evidence="1 2" id="KW-0732">Signal</keyword>
<dbReference type="SUPFAM" id="SSF56300">
    <property type="entry name" value="Metallo-dependent phosphatases"/>
    <property type="match status" value="1"/>
</dbReference>
<protein>
    <submittedName>
        <fullName evidence="6">Uncharacterized protein</fullName>
    </submittedName>
</protein>
<dbReference type="InterPro" id="IPR029052">
    <property type="entry name" value="Metallo-depent_PP-like"/>
</dbReference>
<dbReference type="Gene3D" id="3.60.21.10">
    <property type="match status" value="1"/>
</dbReference>
<dbReference type="SUPFAM" id="SSF50974">
    <property type="entry name" value="Nitrous oxide reductase, N-terminal domain"/>
    <property type="match status" value="1"/>
</dbReference>
<evidence type="ECO:0000256" key="2">
    <source>
        <dbReference type="SAM" id="SignalP"/>
    </source>
</evidence>
<dbReference type="PRINTS" id="PR01607">
    <property type="entry name" value="APYRASEFAMLY"/>
</dbReference>
<feature type="domain" description="5'-Nucleotidase C-terminal" evidence="4">
    <location>
        <begin position="1226"/>
        <end position="1376"/>
    </location>
</feature>
<dbReference type="Gene3D" id="3.90.780.10">
    <property type="entry name" value="5'-Nucleotidase, C-terminal domain"/>
    <property type="match status" value="1"/>
</dbReference>
<dbReference type="InterPro" id="IPR011045">
    <property type="entry name" value="N2O_reductase_N"/>
</dbReference>
<dbReference type="GO" id="GO:0000166">
    <property type="term" value="F:nucleotide binding"/>
    <property type="evidence" value="ECO:0007669"/>
    <property type="project" value="InterPro"/>
</dbReference>
<feature type="signal peptide" evidence="2">
    <location>
        <begin position="1"/>
        <end position="28"/>
    </location>
</feature>
<dbReference type="FunFam" id="3.40.50.12090:FF:000001">
    <property type="entry name" value="Cell surface protein"/>
    <property type="match status" value="1"/>
</dbReference>
<dbReference type="EMBL" id="CP024848">
    <property type="protein sequence ID" value="AXI10591.1"/>
    <property type="molecule type" value="Genomic_DNA"/>
</dbReference>
<proteinExistence type="predicted"/>
<dbReference type="Gene3D" id="2.130.10.10">
    <property type="entry name" value="YVTN repeat-like/Quinoprotein amine dehydrogenase"/>
    <property type="match status" value="1"/>
</dbReference>
<dbReference type="SUPFAM" id="SSF55816">
    <property type="entry name" value="5'-nucleotidase (syn. UDP-sugar hydrolase), C-terminal domain"/>
    <property type="match status" value="1"/>
</dbReference>
<dbReference type="GO" id="GO:0016788">
    <property type="term" value="F:hydrolase activity, acting on ester bonds"/>
    <property type="evidence" value="ECO:0007669"/>
    <property type="project" value="InterPro"/>
</dbReference>
<dbReference type="Pfam" id="PF22494">
    <property type="entry name" value="choice_anch_I"/>
    <property type="match status" value="1"/>
</dbReference>
<evidence type="ECO:0000259" key="4">
    <source>
        <dbReference type="Pfam" id="PF02872"/>
    </source>
</evidence>
<dbReference type="InterPro" id="IPR055188">
    <property type="entry name" value="Choice_anch_I"/>
</dbReference>
<feature type="domain" description="Choice-of-anchor I" evidence="5">
    <location>
        <begin position="65"/>
        <end position="570"/>
    </location>
</feature>
<dbReference type="Pfam" id="PF00149">
    <property type="entry name" value="Metallophos"/>
    <property type="match status" value="1"/>
</dbReference>
<dbReference type="PROSITE" id="PS00785">
    <property type="entry name" value="5_NUCLEOTIDASE_1"/>
    <property type="match status" value="1"/>
</dbReference>
<dbReference type="Gene3D" id="3.40.50.12090">
    <property type="match status" value="2"/>
</dbReference>
<dbReference type="PANTHER" id="PTHR11575">
    <property type="entry name" value="5'-NUCLEOTIDASE-RELATED"/>
    <property type="match status" value="1"/>
</dbReference>
<gene>
    <name evidence="6" type="ORF">CUC15_17340</name>
</gene>
<evidence type="ECO:0000259" key="3">
    <source>
        <dbReference type="Pfam" id="PF00149"/>
    </source>
</evidence>
<organism evidence="6 7">
    <name type="scientific">Oceanobacillus zhaokaii</name>
    <dbReference type="NCBI Taxonomy" id="2052660"/>
    <lineage>
        <taxon>Bacteria</taxon>
        <taxon>Bacillati</taxon>
        <taxon>Bacillota</taxon>
        <taxon>Bacilli</taxon>
        <taxon>Bacillales</taxon>
        <taxon>Bacillaceae</taxon>
        <taxon>Oceanobacillus</taxon>
    </lineage>
</organism>
<reference evidence="7" key="1">
    <citation type="submission" date="2017-11" db="EMBL/GenBank/DDBJ databases">
        <authorList>
            <person name="Zhu W."/>
        </authorList>
    </citation>
    <scope>NUCLEOTIDE SEQUENCE [LARGE SCALE GENOMIC DNA]</scope>
    <source>
        <strain evidence="7">160</strain>
    </source>
</reference>
<dbReference type="PANTHER" id="PTHR11575:SF24">
    <property type="entry name" value="5'-NUCLEOTIDASE"/>
    <property type="match status" value="1"/>
</dbReference>
<dbReference type="OrthoDB" id="9801679at2"/>
<dbReference type="InterPro" id="IPR036907">
    <property type="entry name" value="5'-Nucleotdase_C_sf"/>
</dbReference>
<evidence type="ECO:0000259" key="5">
    <source>
        <dbReference type="Pfam" id="PF22494"/>
    </source>
</evidence>
<dbReference type="InterPro" id="IPR008334">
    <property type="entry name" value="5'-Nucleotdase_C"/>
</dbReference>
<evidence type="ECO:0000313" key="7">
    <source>
        <dbReference type="Proteomes" id="UP000253908"/>
    </source>
</evidence>
<dbReference type="InterPro" id="IPR006146">
    <property type="entry name" value="5'-Nucleotdase_CS"/>
</dbReference>
<dbReference type="KEGG" id="ocn:CUC15_17340"/>
<dbReference type="InterPro" id="IPR006179">
    <property type="entry name" value="5_nucleotidase/apyrase"/>
</dbReference>
<dbReference type="Proteomes" id="UP000253908">
    <property type="component" value="Chromosome"/>
</dbReference>
<feature type="domain" description="Calcineurin-like phosphoesterase" evidence="3">
    <location>
        <begin position="903"/>
        <end position="1122"/>
    </location>
</feature>